<organism evidence="10 11">
    <name type="scientific">Orchesella dallaii</name>
    <dbReference type="NCBI Taxonomy" id="48710"/>
    <lineage>
        <taxon>Eukaryota</taxon>
        <taxon>Metazoa</taxon>
        <taxon>Ecdysozoa</taxon>
        <taxon>Arthropoda</taxon>
        <taxon>Hexapoda</taxon>
        <taxon>Collembola</taxon>
        <taxon>Entomobryomorpha</taxon>
        <taxon>Entomobryoidea</taxon>
        <taxon>Orchesellidae</taxon>
        <taxon>Orchesellinae</taxon>
        <taxon>Orchesella</taxon>
    </lineage>
</organism>
<feature type="region of interest" description="Disordered" evidence="8">
    <location>
        <begin position="147"/>
        <end position="171"/>
    </location>
</feature>
<evidence type="ECO:0000256" key="7">
    <source>
        <dbReference type="ARBA" id="ARBA00023136"/>
    </source>
</evidence>
<feature type="transmembrane region" description="Helical" evidence="9">
    <location>
        <begin position="188"/>
        <end position="210"/>
    </location>
</feature>
<evidence type="ECO:0000256" key="3">
    <source>
        <dbReference type="ARBA" id="ARBA00022502"/>
    </source>
</evidence>
<evidence type="ECO:0000256" key="9">
    <source>
        <dbReference type="SAM" id="Phobius"/>
    </source>
</evidence>
<comment type="subcellular location">
    <subcellularLocation>
        <location evidence="1">Endoplasmic reticulum membrane</location>
        <topology evidence="1">Multi-pass membrane protein</topology>
    </subcellularLocation>
</comment>
<evidence type="ECO:0000256" key="8">
    <source>
        <dbReference type="SAM" id="MobiDB-lite"/>
    </source>
</evidence>
<keyword evidence="7 9" id="KW-0472">Membrane</keyword>
<feature type="compositionally biased region" description="Low complexity" evidence="8">
    <location>
        <begin position="147"/>
        <end position="156"/>
    </location>
</feature>
<proteinExistence type="predicted"/>
<evidence type="ECO:0000313" key="10">
    <source>
        <dbReference type="EMBL" id="CAL8099881.1"/>
    </source>
</evidence>
<comment type="pathway">
    <text evidence="2">Glycolipid biosynthesis; glycosylphosphatidylinositol-anchor biosynthesis.</text>
</comment>
<name>A0ABP1QHG3_9HEXA</name>
<dbReference type="EMBL" id="CAXLJM020000032">
    <property type="protein sequence ID" value="CAL8099881.1"/>
    <property type="molecule type" value="Genomic_DNA"/>
</dbReference>
<sequence>MGRKVCENVDSKRELLYSFSTLVFTPLLYYFAVTSVFPSGIETSGGQRPVEDFADNVEKAGESRESSSPLQQESKGFQSSGSNESESDSIIAYIVQFRELPHETVFYVIVFEIVKLLVVFTVFPASHLFDQTPSLISLWNINSVGSSNLSSTSSSSKGRLPFSRRDKDHAPVKSPALQTKILELWKGVCTYAISCIICHGLVVLLGAPIITDLKVTSQFSIILTTWLLSPMYLAVQPSRLLQEVMFISLWNSENEILYRIKWRFAVTIIGTWLGAIVIPLDWDRPWQKWPIPCLTSLTFTFLTSNLVLTIHLICTIFGVYHRIYLLATEPNKIKNF</sequence>
<evidence type="ECO:0000313" key="11">
    <source>
        <dbReference type="Proteomes" id="UP001642540"/>
    </source>
</evidence>
<evidence type="ECO:0000256" key="5">
    <source>
        <dbReference type="ARBA" id="ARBA00022824"/>
    </source>
</evidence>
<comment type="caution">
    <text evidence="10">The sequence shown here is derived from an EMBL/GenBank/DDBJ whole genome shotgun (WGS) entry which is preliminary data.</text>
</comment>
<accession>A0ABP1QHG3</accession>
<feature type="transmembrane region" description="Helical" evidence="9">
    <location>
        <begin position="15"/>
        <end position="32"/>
    </location>
</feature>
<evidence type="ECO:0000256" key="6">
    <source>
        <dbReference type="ARBA" id="ARBA00022989"/>
    </source>
</evidence>
<feature type="transmembrane region" description="Helical" evidence="9">
    <location>
        <begin position="216"/>
        <end position="235"/>
    </location>
</feature>
<dbReference type="Proteomes" id="UP001642540">
    <property type="component" value="Unassembled WGS sequence"/>
</dbReference>
<keyword evidence="5" id="KW-0256">Endoplasmic reticulum</keyword>
<evidence type="ECO:0000256" key="2">
    <source>
        <dbReference type="ARBA" id="ARBA00004687"/>
    </source>
</evidence>
<feature type="compositionally biased region" description="Polar residues" evidence="8">
    <location>
        <begin position="66"/>
        <end position="78"/>
    </location>
</feature>
<evidence type="ECO:0008006" key="12">
    <source>
        <dbReference type="Google" id="ProtNLM"/>
    </source>
</evidence>
<protein>
    <recommendedName>
        <fullName evidence="12">Phosphatidylinositol-glycan biosynthesis class F protein</fullName>
    </recommendedName>
</protein>
<gene>
    <name evidence="10" type="ORF">ODALV1_LOCUS10374</name>
</gene>
<keyword evidence="11" id="KW-1185">Reference proteome</keyword>
<dbReference type="InterPro" id="IPR009580">
    <property type="entry name" value="GPI_biosynthesis_protein_Pig-F"/>
</dbReference>
<feature type="region of interest" description="Disordered" evidence="8">
    <location>
        <begin position="61"/>
        <end position="84"/>
    </location>
</feature>
<keyword evidence="4 9" id="KW-0812">Transmembrane</keyword>
<keyword evidence="6 9" id="KW-1133">Transmembrane helix</keyword>
<evidence type="ECO:0000256" key="1">
    <source>
        <dbReference type="ARBA" id="ARBA00004477"/>
    </source>
</evidence>
<evidence type="ECO:0000256" key="4">
    <source>
        <dbReference type="ARBA" id="ARBA00022692"/>
    </source>
</evidence>
<feature type="transmembrane region" description="Helical" evidence="9">
    <location>
        <begin position="298"/>
        <end position="320"/>
    </location>
</feature>
<dbReference type="Pfam" id="PF06699">
    <property type="entry name" value="PIG-F"/>
    <property type="match status" value="1"/>
</dbReference>
<reference evidence="10 11" key="1">
    <citation type="submission" date="2024-08" db="EMBL/GenBank/DDBJ databases">
        <authorList>
            <person name="Cucini C."/>
            <person name="Frati F."/>
        </authorList>
    </citation>
    <scope>NUCLEOTIDE SEQUENCE [LARGE SCALE GENOMIC DNA]</scope>
</reference>
<keyword evidence="3" id="KW-0337">GPI-anchor biosynthesis</keyword>
<feature type="transmembrane region" description="Helical" evidence="9">
    <location>
        <begin position="256"/>
        <end position="278"/>
    </location>
</feature>